<comment type="caution">
    <text evidence="1">The sequence shown here is derived from an EMBL/GenBank/DDBJ whole genome shotgun (WGS) entry which is preliminary data.</text>
</comment>
<dbReference type="AlphaFoldDB" id="A0A1F7X866"/>
<evidence type="ECO:0000313" key="2">
    <source>
        <dbReference type="Proteomes" id="UP000177053"/>
    </source>
</evidence>
<dbReference type="Proteomes" id="UP000177053">
    <property type="component" value="Unassembled WGS sequence"/>
</dbReference>
<evidence type="ECO:0000313" key="1">
    <source>
        <dbReference type="EMBL" id="OGM11222.1"/>
    </source>
</evidence>
<proteinExistence type="predicted"/>
<accession>A0A1F7X866</accession>
<name>A0A1F7X866_9BACT</name>
<dbReference type="EMBL" id="MGFS01000023">
    <property type="protein sequence ID" value="OGM11222.1"/>
    <property type="molecule type" value="Genomic_DNA"/>
</dbReference>
<reference evidence="1 2" key="1">
    <citation type="journal article" date="2016" name="Nat. Commun.">
        <title>Thousands of microbial genomes shed light on interconnected biogeochemical processes in an aquifer system.</title>
        <authorList>
            <person name="Anantharaman K."/>
            <person name="Brown C.T."/>
            <person name="Hug L.A."/>
            <person name="Sharon I."/>
            <person name="Castelle C.J."/>
            <person name="Probst A.J."/>
            <person name="Thomas B.C."/>
            <person name="Singh A."/>
            <person name="Wilkins M.J."/>
            <person name="Karaoz U."/>
            <person name="Brodie E.L."/>
            <person name="Williams K.H."/>
            <person name="Hubbard S.S."/>
            <person name="Banfield J.F."/>
        </authorList>
    </citation>
    <scope>NUCLEOTIDE SEQUENCE [LARGE SCALE GENOMIC DNA]</scope>
</reference>
<protein>
    <submittedName>
        <fullName evidence="1">Uncharacterized protein</fullName>
    </submittedName>
</protein>
<sequence length="64" mass="7230">MSLLYRKKRGTDKTAFDCLMNKARALASSCTVTPMLEPMDAVFLSILSEKKISSLKENAFDERQ</sequence>
<gene>
    <name evidence="1" type="ORF">A2Z22_00695</name>
</gene>
<organism evidence="1 2">
    <name type="scientific">Candidatus Woesebacteria bacterium RBG_16_34_12</name>
    <dbReference type="NCBI Taxonomy" id="1802480"/>
    <lineage>
        <taxon>Bacteria</taxon>
        <taxon>Candidatus Woeseibacteriota</taxon>
    </lineage>
</organism>